<gene>
    <name evidence="5" type="ORF">NCGR_LOCUS51065</name>
</gene>
<feature type="domain" description="Elongation factor Tu-type" evidence="4">
    <location>
        <begin position="137"/>
        <end position="216"/>
    </location>
</feature>
<dbReference type="Gene3D" id="2.40.30.10">
    <property type="entry name" value="Translation factors"/>
    <property type="match status" value="1"/>
</dbReference>
<dbReference type="Proteomes" id="UP000604825">
    <property type="component" value="Unassembled WGS sequence"/>
</dbReference>
<evidence type="ECO:0008006" key="7">
    <source>
        <dbReference type="Google" id="ProtNLM"/>
    </source>
</evidence>
<dbReference type="GO" id="GO:0003743">
    <property type="term" value="F:translation initiation factor activity"/>
    <property type="evidence" value="ECO:0007669"/>
    <property type="project" value="TreeGrafter"/>
</dbReference>
<dbReference type="AlphaFoldDB" id="A0A811RCS0"/>
<proteinExistence type="predicted"/>
<evidence type="ECO:0000256" key="2">
    <source>
        <dbReference type="ARBA" id="ARBA00023134"/>
    </source>
</evidence>
<dbReference type="InterPro" id="IPR023115">
    <property type="entry name" value="TIF_IF2_dom3"/>
</dbReference>
<keyword evidence="6" id="KW-1185">Reference proteome</keyword>
<dbReference type="InterPro" id="IPR015760">
    <property type="entry name" value="TIF_IF2"/>
</dbReference>
<reference evidence="5" key="1">
    <citation type="submission" date="2020-10" db="EMBL/GenBank/DDBJ databases">
        <authorList>
            <person name="Han B."/>
            <person name="Lu T."/>
            <person name="Zhao Q."/>
            <person name="Huang X."/>
            <person name="Zhao Y."/>
        </authorList>
    </citation>
    <scope>NUCLEOTIDE SEQUENCE</scope>
</reference>
<feature type="domain" description="Translation initiation factor IF- 2" evidence="3">
    <location>
        <begin position="32"/>
        <end position="115"/>
    </location>
</feature>
<comment type="caution">
    <text evidence="5">The sequence shown here is derived from an EMBL/GenBank/DDBJ whole genome shotgun (WGS) entry which is preliminary data.</text>
</comment>
<dbReference type="SUPFAM" id="SSF50447">
    <property type="entry name" value="Translation proteins"/>
    <property type="match status" value="1"/>
</dbReference>
<keyword evidence="1" id="KW-0547">Nucleotide-binding</keyword>
<dbReference type="PANTHER" id="PTHR43381">
    <property type="entry name" value="TRANSLATION INITIATION FACTOR IF-2-RELATED"/>
    <property type="match status" value="1"/>
</dbReference>
<dbReference type="InterPro" id="IPR009000">
    <property type="entry name" value="Transl_B-barrel_sf"/>
</dbReference>
<dbReference type="Gene3D" id="3.40.50.10050">
    <property type="entry name" value="Translation initiation factor IF- 2, domain 3"/>
    <property type="match status" value="1"/>
</dbReference>
<dbReference type="EMBL" id="CAJGYO010000014">
    <property type="protein sequence ID" value="CAD6267760.1"/>
    <property type="molecule type" value="Genomic_DNA"/>
</dbReference>
<dbReference type="OrthoDB" id="4928at2759"/>
<evidence type="ECO:0000256" key="1">
    <source>
        <dbReference type="ARBA" id="ARBA00022741"/>
    </source>
</evidence>
<evidence type="ECO:0000313" key="5">
    <source>
        <dbReference type="EMBL" id="CAD6267760.1"/>
    </source>
</evidence>
<dbReference type="GO" id="GO:0005739">
    <property type="term" value="C:mitochondrion"/>
    <property type="evidence" value="ECO:0007669"/>
    <property type="project" value="TreeGrafter"/>
</dbReference>
<evidence type="ECO:0000313" key="6">
    <source>
        <dbReference type="Proteomes" id="UP000604825"/>
    </source>
</evidence>
<dbReference type="Pfam" id="PF11987">
    <property type="entry name" value="IF-2"/>
    <property type="match status" value="1"/>
</dbReference>
<evidence type="ECO:0000259" key="3">
    <source>
        <dbReference type="Pfam" id="PF11987"/>
    </source>
</evidence>
<evidence type="ECO:0000259" key="4">
    <source>
        <dbReference type="Pfam" id="PF14578"/>
    </source>
</evidence>
<dbReference type="GO" id="GO:0005525">
    <property type="term" value="F:GTP binding"/>
    <property type="evidence" value="ECO:0007669"/>
    <property type="project" value="UniProtKB-KW"/>
</dbReference>
<name>A0A811RCS0_9POAL</name>
<dbReference type="InterPro" id="IPR036925">
    <property type="entry name" value="TIF_IF2_dom3_sf"/>
</dbReference>
<dbReference type="PANTHER" id="PTHR43381:SF10">
    <property type="entry name" value="TR-TYPE G DOMAIN-CONTAINING PROTEIN"/>
    <property type="match status" value="1"/>
</dbReference>
<accession>A0A811RCS0</accession>
<protein>
    <recommendedName>
        <fullName evidence="7">Translation initiation factor IF- 2 domain-containing protein</fullName>
    </recommendedName>
</protein>
<sequence>MKGVRMKMEQKYNKLVGSSIAGMVYMCKHLVLEPWKQIIKHLKALALDVPVSGCNLGPVHKQDVMKATAILKRKEEYVAILAFDVKVMPEAFELAAESGVKIFMADTVYKLVDSFTDHINKLKEEMKKQCAADAVFPCTLRILPNRVYHSKDPVVCDVEVLEGIVKVGTPICVCVQSKDSSADVIHALGRISSMKTSNGMQINSASNGVVSLKISGENPHERSRVYGRHFNSDNELLSQISRKSIDVLKEYYRDEMSDENWQLIRRLKKQLGIP</sequence>
<dbReference type="SUPFAM" id="SSF52156">
    <property type="entry name" value="Initiation factor IF2/eIF5b, domain 3"/>
    <property type="match status" value="1"/>
</dbReference>
<organism evidence="5 6">
    <name type="scientific">Miscanthus lutarioriparius</name>
    <dbReference type="NCBI Taxonomy" id="422564"/>
    <lineage>
        <taxon>Eukaryota</taxon>
        <taxon>Viridiplantae</taxon>
        <taxon>Streptophyta</taxon>
        <taxon>Embryophyta</taxon>
        <taxon>Tracheophyta</taxon>
        <taxon>Spermatophyta</taxon>
        <taxon>Magnoliopsida</taxon>
        <taxon>Liliopsida</taxon>
        <taxon>Poales</taxon>
        <taxon>Poaceae</taxon>
        <taxon>PACMAD clade</taxon>
        <taxon>Panicoideae</taxon>
        <taxon>Andropogonodae</taxon>
        <taxon>Andropogoneae</taxon>
        <taxon>Saccharinae</taxon>
        <taxon>Miscanthus</taxon>
    </lineage>
</organism>
<keyword evidence="2" id="KW-0342">GTP-binding</keyword>
<dbReference type="Pfam" id="PF14578">
    <property type="entry name" value="GTP_EFTU_D4"/>
    <property type="match status" value="1"/>
</dbReference>
<dbReference type="InterPro" id="IPR029459">
    <property type="entry name" value="EFTU-type"/>
</dbReference>